<evidence type="ECO:0000259" key="9">
    <source>
        <dbReference type="PROSITE" id="PS50112"/>
    </source>
</evidence>
<dbReference type="PANTHER" id="PTHR42878">
    <property type="entry name" value="TWO-COMPONENT HISTIDINE KINASE"/>
    <property type="match status" value="1"/>
</dbReference>
<feature type="domain" description="Histidine kinase" evidence="8">
    <location>
        <begin position="236"/>
        <end position="451"/>
    </location>
</feature>
<evidence type="ECO:0000256" key="7">
    <source>
        <dbReference type="SAM" id="Coils"/>
    </source>
</evidence>
<dbReference type="PRINTS" id="PR00344">
    <property type="entry name" value="BCTRLSENSOR"/>
</dbReference>
<dbReference type="EC" id="2.7.13.3" evidence="2"/>
<evidence type="ECO:0000256" key="6">
    <source>
        <dbReference type="ARBA" id="ARBA00023136"/>
    </source>
</evidence>
<keyword evidence="3" id="KW-0597">Phosphoprotein</keyword>
<dbReference type="InterPro" id="IPR003594">
    <property type="entry name" value="HATPase_dom"/>
</dbReference>
<proteinExistence type="predicted"/>
<protein>
    <recommendedName>
        <fullName evidence="2">histidine kinase</fullName>
        <ecNumber evidence="2">2.7.13.3</ecNumber>
    </recommendedName>
</protein>
<dbReference type="FunFam" id="3.30.565.10:FF:000006">
    <property type="entry name" value="Sensor histidine kinase WalK"/>
    <property type="match status" value="1"/>
</dbReference>
<dbReference type="AlphaFoldDB" id="A0A286TUI3"/>
<feature type="domain" description="PAC" evidence="10">
    <location>
        <begin position="1"/>
        <end position="44"/>
    </location>
</feature>
<organism evidence="11 12">
    <name type="scientific">Candidatus Scalindua japonica</name>
    <dbReference type="NCBI Taxonomy" id="1284222"/>
    <lineage>
        <taxon>Bacteria</taxon>
        <taxon>Pseudomonadati</taxon>
        <taxon>Planctomycetota</taxon>
        <taxon>Candidatus Brocadiia</taxon>
        <taxon>Candidatus Brocadiales</taxon>
        <taxon>Candidatus Scalinduaceae</taxon>
        <taxon>Candidatus Scalindua</taxon>
    </lineage>
</organism>
<evidence type="ECO:0000256" key="2">
    <source>
        <dbReference type="ARBA" id="ARBA00012438"/>
    </source>
</evidence>
<dbReference type="InterPro" id="IPR000700">
    <property type="entry name" value="PAS-assoc_C"/>
</dbReference>
<dbReference type="GO" id="GO:0007234">
    <property type="term" value="P:osmosensory signaling via phosphorelay pathway"/>
    <property type="evidence" value="ECO:0007669"/>
    <property type="project" value="TreeGrafter"/>
</dbReference>
<name>A0A286TUI3_9BACT</name>
<dbReference type="SUPFAM" id="SSF47384">
    <property type="entry name" value="Homodimeric domain of signal transducing histidine kinase"/>
    <property type="match status" value="1"/>
</dbReference>
<dbReference type="SMART" id="SM00387">
    <property type="entry name" value="HATPase_c"/>
    <property type="match status" value="1"/>
</dbReference>
<dbReference type="InterPro" id="IPR036890">
    <property type="entry name" value="HATPase_C_sf"/>
</dbReference>
<keyword evidence="12" id="KW-1185">Reference proteome</keyword>
<gene>
    <name evidence="11" type="ORF">SCALIN_C03_0162</name>
</gene>
<dbReference type="SUPFAM" id="SSF55785">
    <property type="entry name" value="PYP-like sensor domain (PAS domain)"/>
    <property type="match status" value="1"/>
</dbReference>
<feature type="coiled-coil region" evidence="7">
    <location>
        <begin position="163"/>
        <end position="190"/>
    </location>
</feature>
<dbReference type="SUPFAM" id="SSF55874">
    <property type="entry name" value="ATPase domain of HSP90 chaperone/DNA topoisomerase II/histidine kinase"/>
    <property type="match status" value="1"/>
</dbReference>
<dbReference type="InterPro" id="IPR050351">
    <property type="entry name" value="BphY/WalK/GraS-like"/>
</dbReference>
<evidence type="ECO:0000313" key="12">
    <source>
        <dbReference type="Proteomes" id="UP000218542"/>
    </source>
</evidence>
<reference evidence="12" key="1">
    <citation type="journal article" date="2017" name="Environ. Microbiol. Rep.">
        <title>Genetic Diversity of Marine Anaerobic Ammonium-Oxidizing Bacteria as Revealed by Genomic and Proteomic Analyses of 'Candidatus Scalindua japonica'.</title>
        <authorList>
            <person name="Oshiki M."/>
            <person name="Mizuto K."/>
            <person name="Kimura Z."/>
            <person name="Kindaichi T."/>
            <person name="Satoh H."/>
            <person name="Okabe S."/>
        </authorList>
    </citation>
    <scope>NUCLEOTIDE SEQUENCE [LARGE SCALE GENOMIC DNA]</scope>
    <source>
        <strain evidence="12">husup-a2</strain>
    </source>
</reference>
<evidence type="ECO:0000259" key="8">
    <source>
        <dbReference type="PROSITE" id="PS50109"/>
    </source>
</evidence>
<dbReference type="GO" id="GO:0030295">
    <property type="term" value="F:protein kinase activator activity"/>
    <property type="evidence" value="ECO:0007669"/>
    <property type="project" value="TreeGrafter"/>
</dbReference>
<dbReference type="Pfam" id="PF02518">
    <property type="entry name" value="HATPase_c"/>
    <property type="match status" value="1"/>
</dbReference>
<evidence type="ECO:0000256" key="1">
    <source>
        <dbReference type="ARBA" id="ARBA00000085"/>
    </source>
</evidence>
<dbReference type="GO" id="GO:0016020">
    <property type="term" value="C:membrane"/>
    <property type="evidence" value="ECO:0007669"/>
    <property type="project" value="UniProtKB-SubCell"/>
</dbReference>
<keyword evidence="7" id="KW-0175">Coiled coil</keyword>
<dbReference type="InterPro" id="IPR035965">
    <property type="entry name" value="PAS-like_dom_sf"/>
</dbReference>
<dbReference type="Gene3D" id="1.10.287.130">
    <property type="match status" value="1"/>
</dbReference>
<dbReference type="InterPro" id="IPR003661">
    <property type="entry name" value="HisK_dim/P_dom"/>
</dbReference>
<dbReference type="GO" id="GO:0000156">
    <property type="term" value="F:phosphorelay response regulator activity"/>
    <property type="evidence" value="ECO:0007669"/>
    <property type="project" value="TreeGrafter"/>
</dbReference>
<evidence type="ECO:0000256" key="3">
    <source>
        <dbReference type="ARBA" id="ARBA00022553"/>
    </source>
</evidence>
<evidence type="ECO:0000256" key="5">
    <source>
        <dbReference type="ARBA" id="ARBA00022777"/>
    </source>
</evidence>
<comment type="caution">
    <text evidence="11">The sequence shown here is derived from an EMBL/GenBank/DDBJ whole genome shotgun (WGS) entry which is preliminary data.</text>
</comment>
<comment type="catalytic activity">
    <reaction evidence="1">
        <text>ATP + protein L-histidine = ADP + protein N-phospho-L-histidine.</text>
        <dbReference type="EC" id="2.7.13.3"/>
    </reaction>
</comment>
<dbReference type="SMART" id="SM00388">
    <property type="entry name" value="HisKA"/>
    <property type="match status" value="1"/>
</dbReference>
<dbReference type="GO" id="GO:0000155">
    <property type="term" value="F:phosphorelay sensor kinase activity"/>
    <property type="evidence" value="ECO:0007669"/>
    <property type="project" value="InterPro"/>
</dbReference>
<dbReference type="InterPro" id="IPR004358">
    <property type="entry name" value="Sig_transdc_His_kin-like_C"/>
</dbReference>
<dbReference type="EMBL" id="BAOS01000003">
    <property type="protein sequence ID" value="GAX59505.1"/>
    <property type="molecule type" value="Genomic_DNA"/>
</dbReference>
<feature type="domain" description="PAS" evidence="9">
    <location>
        <begin position="50"/>
        <end position="87"/>
    </location>
</feature>
<dbReference type="Gene3D" id="3.30.450.20">
    <property type="entry name" value="PAS domain"/>
    <property type="match status" value="1"/>
</dbReference>
<keyword evidence="5 11" id="KW-0418">Kinase</keyword>
<dbReference type="Gene3D" id="3.30.565.10">
    <property type="entry name" value="Histidine kinase-like ATPase, C-terminal domain"/>
    <property type="match status" value="1"/>
</dbReference>
<dbReference type="PROSITE" id="PS50112">
    <property type="entry name" value="PAS"/>
    <property type="match status" value="1"/>
</dbReference>
<dbReference type="PROSITE" id="PS50109">
    <property type="entry name" value="HIS_KIN"/>
    <property type="match status" value="1"/>
</dbReference>
<keyword evidence="4" id="KW-0808">Transferase</keyword>
<evidence type="ECO:0000256" key="4">
    <source>
        <dbReference type="ARBA" id="ARBA00022679"/>
    </source>
</evidence>
<keyword evidence="6" id="KW-0472">Membrane</keyword>
<evidence type="ECO:0000313" key="11">
    <source>
        <dbReference type="EMBL" id="GAX59505.1"/>
    </source>
</evidence>
<dbReference type="Proteomes" id="UP000218542">
    <property type="component" value="Unassembled WGS sequence"/>
</dbReference>
<dbReference type="InterPro" id="IPR036097">
    <property type="entry name" value="HisK_dim/P_sf"/>
</dbReference>
<evidence type="ECO:0000259" key="10">
    <source>
        <dbReference type="PROSITE" id="PS50113"/>
    </source>
</evidence>
<dbReference type="InterPro" id="IPR005467">
    <property type="entry name" value="His_kinase_dom"/>
</dbReference>
<dbReference type="Pfam" id="PF13426">
    <property type="entry name" value="PAS_9"/>
    <property type="match status" value="1"/>
</dbReference>
<accession>A0A286TUI3</accession>
<dbReference type="CDD" id="cd00082">
    <property type="entry name" value="HisKA"/>
    <property type="match status" value="1"/>
</dbReference>
<feature type="domain" description="PAC" evidence="10">
    <location>
        <begin position="121"/>
        <end position="172"/>
    </location>
</feature>
<dbReference type="CDD" id="cd00130">
    <property type="entry name" value="PAS"/>
    <property type="match status" value="1"/>
</dbReference>
<sequence>MKKDGTQFYAQLESEIEFDQNGHQCRIIITDITIQKRGEESLRQQFHINKTITDNAASCLFMMDKQGYPTFMNPAAEAVTGYTLDQICAMPLHDSIHHHHPDGRPYPKCNCPIDNAEAEMKGYEDIFIRRDGTFFPVICYIAPLEEKGKDVGCVLEFHDVTEQKKVERELLKHKEQLETLVDERTKALEEKVLKLNKSEKALLYMLEDMKYVSKKLKQRSAELEASNEELNTFSYSVSHDLQAPLRGIDGFSKILITEYADVLDEQGKSHLQRIRKATMKMSHLINDLLSFSRISSYKTRYESLDLSQKVGSIAIELKEASEAGHRVDFIIQEGVVAYGDNKLLNIVLDNLLQNAWKFTAKKPRAKIEFGVTHVNGEEVYFIRDNGVGFDMKYAGKLFGTFQRLHSEKEYMGTGIGLATVRRIINRHGGQVWAEGQEEKGAIFYFKLPGIKKK</sequence>
<dbReference type="PANTHER" id="PTHR42878:SF15">
    <property type="entry name" value="BACTERIOPHYTOCHROME"/>
    <property type="match status" value="1"/>
</dbReference>
<dbReference type="Pfam" id="PF00512">
    <property type="entry name" value="HisKA"/>
    <property type="match status" value="1"/>
</dbReference>
<dbReference type="NCBIfam" id="TIGR00229">
    <property type="entry name" value="sensory_box"/>
    <property type="match status" value="1"/>
</dbReference>
<dbReference type="InterPro" id="IPR000014">
    <property type="entry name" value="PAS"/>
</dbReference>
<dbReference type="PROSITE" id="PS50113">
    <property type="entry name" value="PAC"/>
    <property type="match status" value="2"/>
</dbReference>